<reference evidence="9 10" key="2">
    <citation type="submission" date="2024-05" db="EMBL/GenBank/DDBJ databases">
        <authorList>
            <person name="Chen Y."/>
            <person name="Shah S."/>
            <person name="Dougan E. K."/>
            <person name="Thang M."/>
            <person name="Chan C."/>
        </authorList>
    </citation>
    <scope>NUCLEOTIDE SEQUENCE [LARGE SCALE GENOMIC DNA]</scope>
</reference>
<feature type="compositionally biased region" description="Basic and acidic residues" evidence="5">
    <location>
        <begin position="359"/>
        <end position="372"/>
    </location>
</feature>
<evidence type="ECO:0000259" key="6">
    <source>
        <dbReference type="Pfam" id="PF08159"/>
    </source>
</evidence>
<dbReference type="GO" id="GO:0005730">
    <property type="term" value="C:nucleolus"/>
    <property type="evidence" value="ECO:0007669"/>
    <property type="project" value="UniProtKB-SubCell"/>
</dbReference>
<evidence type="ECO:0000259" key="7">
    <source>
        <dbReference type="Pfam" id="PF25121"/>
    </source>
</evidence>
<dbReference type="InterPro" id="IPR012580">
    <property type="entry name" value="NUC153"/>
</dbReference>
<feature type="region of interest" description="Disordered" evidence="5">
    <location>
        <begin position="348"/>
        <end position="495"/>
    </location>
</feature>
<comment type="similarity">
    <text evidence="2">Belongs to the ESF1 family.</text>
</comment>
<dbReference type="InterPro" id="IPR039754">
    <property type="entry name" value="Esf1"/>
</dbReference>
<dbReference type="OrthoDB" id="431825at2759"/>
<sequence>MDRFDTSKDPRFKRAPRHVRRVQVDGRFARMFKDQQFVETPKVDARGQPLRRDAGKQKLQEFYELAGVEGAEAMASSAQDEDVAENEAEDELDLEGLEEEDSDESEEEEEQLMEDTVEDIPQGDASRRFAVMGCDWDHVSAGDLLVMFRTYLATARSKSQAGSVDKISIFPSDYGLQQLEREAKEGPLLDSARVGLDENEEAQQEALRKYQMNRTKYYWALVECDSVSTASWLYDQMDGLEADGVCPASLDLRFVPDDLEPPHEASSVATELPNKFAGPQQLRSAAGHTKVKCTWDEPPAQRRKDLMKKRFTPQELAEMDLQAYLDSESDDEKQGAEDLKALVAGSDSEGFFDESDGSEGEKQKRSASKNEGDMEATFSVKASMLEDKLSARAKQEGQGVHTLQQQPQSAWEKYLDKRKQKKKERKQKAKEDREKLKKQKSDDAKGLGPEDIEDRPEELDLLMDDSKERGFNLRGPQRRAHDHGPSTDELDHFKMNVNDTRISKVFNSADFEIDPTNPEFRKSEGMLEVLKEKRKRKAKSSKPKPQAAGTTGTTGTTATATKATKASKATKEPIVTSKSGLPGLQIFASQKRSEETESKPTESPGPTGTGSTGPAKKRKRKAG</sequence>
<feature type="compositionally biased region" description="Basic residues" evidence="5">
    <location>
        <begin position="416"/>
        <end position="428"/>
    </location>
</feature>
<feature type="compositionally biased region" description="Basic residues" evidence="5">
    <location>
        <begin position="532"/>
        <end position="542"/>
    </location>
</feature>
<dbReference type="EMBL" id="CAMXCT020003146">
    <property type="protein sequence ID" value="CAL1156109.1"/>
    <property type="molecule type" value="Genomic_DNA"/>
</dbReference>
<dbReference type="EMBL" id="CAMXCT010003146">
    <property type="protein sequence ID" value="CAI4002734.1"/>
    <property type="molecule type" value="Genomic_DNA"/>
</dbReference>
<feature type="domain" description="NUC153" evidence="6">
    <location>
        <begin position="499"/>
        <end position="526"/>
    </location>
</feature>
<evidence type="ECO:0000256" key="2">
    <source>
        <dbReference type="ARBA" id="ARBA00009087"/>
    </source>
</evidence>
<dbReference type="PANTHER" id="PTHR12202">
    <property type="entry name" value="ESF1 HOMOLOG"/>
    <property type="match status" value="1"/>
</dbReference>
<feature type="compositionally biased region" description="Basic and acidic residues" evidence="5">
    <location>
        <begin position="384"/>
        <end position="395"/>
    </location>
</feature>
<feature type="compositionally biased region" description="Acidic residues" evidence="5">
    <location>
        <begin position="79"/>
        <end position="118"/>
    </location>
</feature>
<dbReference type="GO" id="GO:0003723">
    <property type="term" value="F:RNA binding"/>
    <property type="evidence" value="ECO:0007669"/>
    <property type="project" value="TreeGrafter"/>
</dbReference>
<dbReference type="AlphaFoldDB" id="A0A9P1D2P6"/>
<proteinExistence type="inferred from homology"/>
<dbReference type="Pfam" id="PF25121">
    <property type="entry name" value="RRM_ESF1"/>
    <property type="match status" value="1"/>
</dbReference>
<gene>
    <name evidence="8" type="ORF">C1SCF055_LOCUS28666</name>
</gene>
<protein>
    <submittedName>
        <fullName evidence="9">Pre-rRNA-processing protein ESF1</fullName>
    </submittedName>
</protein>
<feature type="compositionally biased region" description="Basic and acidic residues" evidence="5">
    <location>
        <begin position="482"/>
        <end position="494"/>
    </location>
</feature>
<dbReference type="EMBL" id="CAMXCT030003146">
    <property type="protein sequence ID" value="CAL4790046.1"/>
    <property type="molecule type" value="Genomic_DNA"/>
</dbReference>
<keyword evidence="10" id="KW-1185">Reference proteome</keyword>
<dbReference type="Proteomes" id="UP001152797">
    <property type="component" value="Unassembled WGS sequence"/>
</dbReference>
<organism evidence="8">
    <name type="scientific">Cladocopium goreaui</name>
    <dbReference type="NCBI Taxonomy" id="2562237"/>
    <lineage>
        <taxon>Eukaryota</taxon>
        <taxon>Sar</taxon>
        <taxon>Alveolata</taxon>
        <taxon>Dinophyceae</taxon>
        <taxon>Suessiales</taxon>
        <taxon>Symbiodiniaceae</taxon>
        <taxon>Cladocopium</taxon>
    </lineage>
</organism>
<accession>A0A9P1D2P6</accession>
<feature type="compositionally biased region" description="Basic and acidic residues" evidence="5">
    <location>
        <begin position="429"/>
        <end position="445"/>
    </location>
</feature>
<feature type="compositionally biased region" description="Basic and acidic residues" evidence="5">
    <location>
        <begin position="591"/>
        <end position="600"/>
    </location>
</feature>
<feature type="domain" description="ESF1 RRM" evidence="7">
    <location>
        <begin position="127"/>
        <end position="270"/>
    </location>
</feature>
<evidence type="ECO:0000256" key="1">
    <source>
        <dbReference type="ARBA" id="ARBA00004604"/>
    </source>
</evidence>
<dbReference type="Pfam" id="PF08159">
    <property type="entry name" value="NUC153"/>
    <property type="match status" value="1"/>
</dbReference>
<dbReference type="GO" id="GO:0006364">
    <property type="term" value="P:rRNA processing"/>
    <property type="evidence" value="ECO:0007669"/>
    <property type="project" value="InterPro"/>
</dbReference>
<feature type="region of interest" description="Disordered" evidence="5">
    <location>
        <begin position="71"/>
        <end position="122"/>
    </location>
</feature>
<dbReference type="PANTHER" id="PTHR12202:SF0">
    <property type="entry name" value="ESF1 HOMOLOG"/>
    <property type="match status" value="1"/>
</dbReference>
<keyword evidence="4" id="KW-0539">Nucleus</keyword>
<reference evidence="8" key="1">
    <citation type="submission" date="2022-10" db="EMBL/GenBank/DDBJ databases">
        <authorList>
            <person name="Chen Y."/>
            <person name="Dougan E. K."/>
            <person name="Chan C."/>
            <person name="Rhodes N."/>
            <person name="Thang M."/>
        </authorList>
    </citation>
    <scope>NUCLEOTIDE SEQUENCE</scope>
</reference>
<comment type="subcellular location">
    <subcellularLocation>
        <location evidence="1">Nucleus</location>
        <location evidence="1">Nucleolus</location>
    </subcellularLocation>
</comment>
<evidence type="ECO:0000256" key="5">
    <source>
        <dbReference type="SAM" id="MobiDB-lite"/>
    </source>
</evidence>
<comment type="caution">
    <text evidence="8">The sequence shown here is derived from an EMBL/GenBank/DDBJ whole genome shotgun (WGS) entry which is preliminary data.</text>
</comment>
<name>A0A9P1D2P6_9DINO</name>
<evidence type="ECO:0000313" key="8">
    <source>
        <dbReference type="EMBL" id="CAI4002734.1"/>
    </source>
</evidence>
<feature type="compositionally biased region" description="Acidic residues" evidence="5">
    <location>
        <begin position="450"/>
        <end position="463"/>
    </location>
</feature>
<dbReference type="InterPro" id="IPR056750">
    <property type="entry name" value="RRM_ESF1"/>
</dbReference>
<feature type="compositionally biased region" description="Low complexity" evidence="5">
    <location>
        <begin position="543"/>
        <end position="567"/>
    </location>
</feature>
<evidence type="ECO:0000256" key="4">
    <source>
        <dbReference type="ARBA" id="ARBA00023242"/>
    </source>
</evidence>
<keyword evidence="3" id="KW-0175">Coiled coil</keyword>
<evidence type="ECO:0000256" key="3">
    <source>
        <dbReference type="ARBA" id="ARBA00023054"/>
    </source>
</evidence>
<evidence type="ECO:0000313" key="10">
    <source>
        <dbReference type="Proteomes" id="UP001152797"/>
    </source>
</evidence>
<feature type="region of interest" description="Disordered" evidence="5">
    <location>
        <begin position="531"/>
        <end position="623"/>
    </location>
</feature>
<evidence type="ECO:0000313" key="9">
    <source>
        <dbReference type="EMBL" id="CAL4790046.1"/>
    </source>
</evidence>